<dbReference type="GO" id="GO:0003700">
    <property type="term" value="F:DNA-binding transcription factor activity"/>
    <property type="evidence" value="ECO:0007669"/>
    <property type="project" value="TreeGrafter"/>
</dbReference>
<feature type="domain" description="IclR-ED" evidence="5">
    <location>
        <begin position="62"/>
        <end position="245"/>
    </location>
</feature>
<evidence type="ECO:0000256" key="3">
    <source>
        <dbReference type="ARBA" id="ARBA00023163"/>
    </source>
</evidence>
<dbReference type="PANTHER" id="PTHR30136">
    <property type="entry name" value="HELIX-TURN-HELIX TRANSCRIPTIONAL REGULATOR, ICLR FAMILY"/>
    <property type="match status" value="1"/>
</dbReference>
<dbReference type="SUPFAM" id="SSF55781">
    <property type="entry name" value="GAF domain-like"/>
    <property type="match status" value="1"/>
</dbReference>
<evidence type="ECO:0000259" key="4">
    <source>
        <dbReference type="PROSITE" id="PS51077"/>
    </source>
</evidence>
<dbReference type="InterPro" id="IPR005471">
    <property type="entry name" value="Tscrpt_reg_IclR_N"/>
</dbReference>
<keyword evidence="2" id="KW-0238">DNA-binding</keyword>
<evidence type="ECO:0000313" key="7">
    <source>
        <dbReference type="Proteomes" id="UP000095463"/>
    </source>
</evidence>
<evidence type="ECO:0000256" key="2">
    <source>
        <dbReference type="ARBA" id="ARBA00023125"/>
    </source>
</evidence>
<dbReference type="AlphaFoldDB" id="A0A1E5XWX7"/>
<accession>A0A1E5XWX7</accession>
<dbReference type="InterPro" id="IPR050707">
    <property type="entry name" value="HTH_MetabolicPath_Reg"/>
</dbReference>
<evidence type="ECO:0000259" key="5">
    <source>
        <dbReference type="PROSITE" id="PS51078"/>
    </source>
</evidence>
<dbReference type="GO" id="GO:0003677">
    <property type="term" value="F:DNA binding"/>
    <property type="evidence" value="ECO:0007669"/>
    <property type="project" value="UniProtKB-KW"/>
</dbReference>
<dbReference type="PANTHER" id="PTHR30136:SF35">
    <property type="entry name" value="HTH-TYPE TRANSCRIPTIONAL REGULATOR RV1719"/>
    <property type="match status" value="1"/>
</dbReference>
<dbReference type="OrthoDB" id="8438735at2"/>
<dbReference type="SUPFAM" id="SSF46785">
    <property type="entry name" value="Winged helix' DNA-binding domain"/>
    <property type="match status" value="1"/>
</dbReference>
<dbReference type="RefSeq" id="WP_069907783.1">
    <property type="nucleotide sequence ID" value="NZ_LAJE02000032.1"/>
</dbReference>
<dbReference type="InterPro" id="IPR036388">
    <property type="entry name" value="WH-like_DNA-bd_sf"/>
</dbReference>
<keyword evidence="3" id="KW-0804">Transcription</keyword>
<protein>
    <recommendedName>
        <fullName evidence="8">IclR family transcriptional regulator</fullName>
    </recommendedName>
</protein>
<dbReference type="InterPro" id="IPR036390">
    <property type="entry name" value="WH_DNA-bd_sf"/>
</dbReference>
<dbReference type="Gene3D" id="3.30.450.40">
    <property type="match status" value="1"/>
</dbReference>
<dbReference type="EMBL" id="LAJE02000032">
    <property type="protein sequence ID" value="OEO33091.1"/>
    <property type="molecule type" value="Genomic_DNA"/>
</dbReference>
<evidence type="ECO:0000313" key="6">
    <source>
        <dbReference type="EMBL" id="OEO33091.1"/>
    </source>
</evidence>
<dbReference type="InterPro" id="IPR029016">
    <property type="entry name" value="GAF-like_dom_sf"/>
</dbReference>
<dbReference type="Pfam" id="PF01614">
    <property type="entry name" value="IclR_C"/>
    <property type="match status" value="1"/>
</dbReference>
<evidence type="ECO:0000256" key="1">
    <source>
        <dbReference type="ARBA" id="ARBA00023015"/>
    </source>
</evidence>
<dbReference type="Proteomes" id="UP000095463">
    <property type="component" value="Unassembled WGS sequence"/>
</dbReference>
<feature type="domain" description="HTH iclR-type" evidence="4">
    <location>
        <begin position="1"/>
        <end position="61"/>
    </location>
</feature>
<comment type="caution">
    <text evidence="6">The sequence shown here is derived from an EMBL/GenBank/DDBJ whole genome shotgun (WGS) entry which is preliminary data.</text>
</comment>
<dbReference type="PROSITE" id="PS51078">
    <property type="entry name" value="ICLR_ED"/>
    <property type="match status" value="1"/>
</dbReference>
<reference evidence="6 7" key="1">
    <citation type="journal article" date="2015" name="Genome Announc.">
        <title>Genome Assemblies of Three Soil-Associated Devosia species: D. insulae, D. limi, and D. soli.</title>
        <authorList>
            <person name="Hassan Y.I."/>
            <person name="Lepp D."/>
            <person name="Zhou T."/>
        </authorList>
    </citation>
    <scope>NUCLEOTIDE SEQUENCE [LARGE SCALE GENOMIC DNA]</scope>
    <source>
        <strain evidence="6 7">DS-56</strain>
    </source>
</reference>
<dbReference type="GO" id="GO:0045892">
    <property type="term" value="P:negative regulation of DNA-templated transcription"/>
    <property type="evidence" value="ECO:0007669"/>
    <property type="project" value="TreeGrafter"/>
</dbReference>
<gene>
    <name evidence="6" type="ORF">VW23_008320</name>
</gene>
<keyword evidence="7" id="KW-1185">Reference proteome</keyword>
<evidence type="ECO:0008006" key="8">
    <source>
        <dbReference type="Google" id="ProtNLM"/>
    </source>
</evidence>
<dbReference type="InterPro" id="IPR014757">
    <property type="entry name" value="Tscrpt_reg_IclR_C"/>
</dbReference>
<proteinExistence type="predicted"/>
<dbReference type="Gene3D" id="1.10.10.10">
    <property type="entry name" value="Winged helix-like DNA-binding domain superfamily/Winged helix DNA-binding domain"/>
    <property type="match status" value="1"/>
</dbReference>
<name>A0A1E5XWX7_9HYPH</name>
<keyword evidence="1" id="KW-0805">Transcription regulation</keyword>
<dbReference type="SMART" id="SM00346">
    <property type="entry name" value="HTH_ICLR"/>
    <property type="match status" value="1"/>
</dbReference>
<dbReference type="Pfam" id="PF09339">
    <property type="entry name" value="HTH_IclR"/>
    <property type="match status" value="1"/>
</dbReference>
<sequence length="262" mass="28564">MSSITRSVQAMDLLARKGPLGVRAVAQQLQLPLGSVHRMLLDLSEEGVVDRTPSGEWELSFRLLEITGLQLERIDLPRLCRPFAEQIAEATRETVNINALSGMFGVCIDKVRGNEGMQLDMRIGSRGPLNCGGAGKAMLSYMPEARQEEVYTHPLPALTSHTIVDANRLREEIARIRDRFYSIDDQEVVMGVYCVAVPLLDRSGHSVGAMSVTGPSVKKPGGDNVMPVVAMLWDACEHVSRRLGYAGEWPPVAASAAARRAG</sequence>
<organism evidence="6 7">
    <name type="scientific">Devosia insulae DS-56</name>
    <dbReference type="NCBI Taxonomy" id="1116389"/>
    <lineage>
        <taxon>Bacteria</taxon>
        <taxon>Pseudomonadati</taxon>
        <taxon>Pseudomonadota</taxon>
        <taxon>Alphaproteobacteria</taxon>
        <taxon>Hyphomicrobiales</taxon>
        <taxon>Devosiaceae</taxon>
        <taxon>Devosia</taxon>
    </lineage>
</organism>
<dbReference type="PROSITE" id="PS51077">
    <property type="entry name" value="HTH_ICLR"/>
    <property type="match status" value="1"/>
</dbReference>